<dbReference type="Gene3D" id="2.130.10.10">
    <property type="entry name" value="YVTN repeat-like/Quinoprotein amine dehydrogenase"/>
    <property type="match status" value="1"/>
</dbReference>
<dbReference type="SUPFAM" id="SSF50969">
    <property type="entry name" value="YVTN repeat-like/Quinoprotein amine dehydrogenase"/>
    <property type="match status" value="1"/>
</dbReference>
<comment type="caution">
    <text evidence="2">The sequence shown here is derived from an EMBL/GenBank/DDBJ whole genome shotgun (WGS) entry which is preliminary data.</text>
</comment>
<dbReference type="SUPFAM" id="SSF69304">
    <property type="entry name" value="Tricorn protease N-terminal domain"/>
    <property type="match status" value="1"/>
</dbReference>
<dbReference type="Pfam" id="PF13449">
    <property type="entry name" value="Phytase-like"/>
    <property type="match status" value="1"/>
</dbReference>
<organism evidence="2 3">
    <name type="scientific">Ahrensia marina</name>
    <dbReference type="NCBI Taxonomy" id="1514904"/>
    <lineage>
        <taxon>Bacteria</taxon>
        <taxon>Pseudomonadati</taxon>
        <taxon>Pseudomonadota</taxon>
        <taxon>Alphaproteobacteria</taxon>
        <taxon>Hyphomicrobiales</taxon>
        <taxon>Ahrensiaceae</taxon>
        <taxon>Ahrensia</taxon>
    </lineage>
</organism>
<dbReference type="InterPro" id="IPR027372">
    <property type="entry name" value="Phytase-like_dom"/>
</dbReference>
<dbReference type="PANTHER" id="PTHR46928">
    <property type="entry name" value="MESENCHYME-SPECIFIC CELL SURFACE GLYCOPROTEIN"/>
    <property type="match status" value="1"/>
</dbReference>
<gene>
    <name evidence="2" type="ORF">SU32_14325</name>
</gene>
<reference evidence="2 3" key="1">
    <citation type="submission" date="2015-01" db="EMBL/GenBank/DDBJ databases">
        <title>Ahrensia donghaiensis sp. nov., a novel dimethylsulphoniopropionate-cleavage bacterium isolated from seawater and emended descriptions of the genus Ahrensia and Ahrensia kielensis.</title>
        <authorList>
            <person name="Liu J."/>
        </authorList>
    </citation>
    <scope>NUCLEOTIDE SEQUENCE [LARGE SCALE GENOMIC DNA]</scope>
    <source>
        <strain evidence="2 3">LZD062</strain>
    </source>
</reference>
<accession>A0A0M9GLN8</accession>
<dbReference type="InterPro" id="IPR052956">
    <property type="entry name" value="Mesenchyme-surface_protein"/>
</dbReference>
<evidence type="ECO:0000313" key="2">
    <source>
        <dbReference type="EMBL" id="KPB00336.1"/>
    </source>
</evidence>
<dbReference type="STRING" id="1514904.SU32_14325"/>
<evidence type="ECO:0000313" key="3">
    <source>
        <dbReference type="Proteomes" id="UP000038011"/>
    </source>
</evidence>
<dbReference type="InterPro" id="IPR011044">
    <property type="entry name" value="Quino_amine_DH_bsu"/>
</dbReference>
<dbReference type="Proteomes" id="UP000038011">
    <property type="component" value="Unassembled WGS sequence"/>
</dbReference>
<dbReference type="AlphaFoldDB" id="A0A0M9GLN8"/>
<proteinExistence type="predicted"/>
<dbReference type="InterPro" id="IPR015943">
    <property type="entry name" value="WD40/YVTN_repeat-like_dom_sf"/>
</dbReference>
<keyword evidence="3" id="KW-1185">Reference proteome</keyword>
<feature type="domain" description="Phytase-like" evidence="1">
    <location>
        <begin position="443"/>
        <end position="703"/>
    </location>
</feature>
<protein>
    <submittedName>
        <fullName evidence="2">Alkaline phosphatase</fullName>
    </submittedName>
</protein>
<dbReference type="EMBL" id="JXMU01000025">
    <property type="protein sequence ID" value="KPB00336.1"/>
    <property type="molecule type" value="Genomic_DNA"/>
</dbReference>
<sequence length="725" mass="77223">MTLATATATTVNAQDTSAKVFNRIASFPVNTNIPESMEQTSESSAEIIDVTADGMTLVYSDSPLGGIGMVDIADPKAPKPAGFIATDGEPTSVAIQGANALVAVNTSESYTQPGGKLLSIVLADQSVAQSCDLGGQPDSVAISPDGSLIAVAIENERDEDLNDGVIPQLPAGYVLTYKLNNGAIDCDSKVMADMTGLADIAPTDPEPEFVTINDANEVAVTLQENNHVVVFNGTTGDIISHFSAGTVDLENVDTNEEGALTFDDTLEGVRREPDAMKWLDNNRLVMANEGDYEGGSRGFTIMSKTGEVLFESGLALEYEIAMAGHYPEKRSGNKGAEPEGLEVGTFDGQQYIFILSERGSVIGTYKDMGEGNDPEFTQLLPSALAPEGAVAIENRNLLAIANEADLIEDGGVRSHVTLYEYADGEASYPMIISSMDENGRPIGWGALSGLTADPEQAGILYAVNDSFYAMQPTVFTIDANQKPAKITKATRVTRGGSNAQMLDLEGITPDGEGGFWLASEGRTERMIPHGLYRINADGEIEEQVAFPAELLAVEKRFGSEGITKIGDTLWIAIQREWNDDKAGFVKLVAYNTADKTWGAVSYPLDEKGAGWVGLSEITAYGDQVFIVERDNQIGEAAKIKKLYAVSVDQLKPGKLGEELPVVEKTLVHDFLPDLKSTGGYVVDKIEGFTIDKAGNAFAVTDNDGIDDSNGETLFLNIGPLAVSTN</sequence>
<dbReference type="PANTHER" id="PTHR46928:SF1">
    <property type="entry name" value="MESENCHYME-SPECIFIC CELL SURFACE GLYCOPROTEIN"/>
    <property type="match status" value="1"/>
</dbReference>
<dbReference type="PATRIC" id="fig|1514904.3.peg.2002"/>
<evidence type="ECO:0000259" key="1">
    <source>
        <dbReference type="Pfam" id="PF13449"/>
    </source>
</evidence>
<name>A0A0M9GLN8_9HYPH</name>